<comment type="subcellular location">
    <subcellularLocation>
        <location evidence="5">Cytoplasm</location>
    </subcellularLocation>
</comment>
<dbReference type="EMBL" id="JAANXD010000073">
    <property type="protein sequence ID" value="MBS1258692.1"/>
    <property type="molecule type" value="Genomic_DNA"/>
</dbReference>
<accession>A0A942A5J2</accession>
<dbReference type="PANTHER" id="PTHR34984:SF1">
    <property type="entry name" value="CARBON STORAGE REGULATOR"/>
    <property type="match status" value="1"/>
</dbReference>
<comment type="function">
    <text evidence="5">A translational regulator that binds mRNA to regulate translation initiation and/or mRNA stability. Usually binds in the 5'-UTR at or near the Shine-Dalgarno sequence preventing ribosome-binding, thus repressing translation. Its main target seems to be the major flagellin gene, while its function is anatagonized by FliW.</text>
</comment>
<dbReference type="FunFam" id="2.60.40.4380:FF:000002">
    <property type="entry name" value="Translational regulator CsrA"/>
    <property type="match status" value="1"/>
</dbReference>
<dbReference type="Gene3D" id="2.60.40.4380">
    <property type="entry name" value="Translational regulator CsrA"/>
    <property type="match status" value="1"/>
</dbReference>
<comment type="subunit">
    <text evidence="5">Homodimer; the beta-strands of each monomer intercalate to form a hydrophobic core, while the alpha-helices form wings that extend away from the core.</text>
</comment>
<evidence type="ECO:0000256" key="1">
    <source>
        <dbReference type="ARBA" id="ARBA00022490"/>
    </source>
</evidence>
<sequence length="97" mass="10858">MLILSRKLGESIIIGENVQLSVVEINKNNIKIGINAPKDVTIYREEVFKKIKEENKMASTSGLVDLADTSNATKQEVATKSLLSKSFRQNQPYIILH</sequence>
<keyword evidence="4 5" id="KW-0694">RNA-binding</keyword>
<dbReference type="Proteomes" id="UP000722750">
    <property type="component" value="Unassembled WGS sequence"/>
</dbReference>
<comment type="caution">
    <text evidence="6">The sequence shown here is derived from an EMBL/GenBank/DDBJ whole genome shotgun (WGS) entry which is preliminary data.</text>
</comment>
<dbReference type="HAMAP" id="MF_00167">
    <property type="entry name" value="CsrA"/>
    <property type="match status" value="1"/>
</dbReference>
<dbReference type="InterPro" id="IPR003751">
    <property type="entry name" value="CsrA"/>
</dbReference>
<evidence type="ECO:0000256" key="3">
    <source>
        <dbReference type="ARBA" id="ARBA00022845"/>
    </source>
</evidence>
<evidence type="ECO:0000313" key="6">
    <source>
        <dbReference type="EMBL" id="MBS1258692.1"/>
    </source>
</evidence>
<dbReference type="GO" id="GO:1902208">
    <property type="term" value="P:regulation of bacterial-type flagellum assembly"/>
    <property type="evidence" value="ECO:0007669"/>
    <property type="project" value="UniProtKB-UniRule"/>
</dbReference>
<keyword evidence="2 5" id="KW-0678">Repressor</keyword>
<organism evidence="6 7">
    <name type="scientific">Candidatus Scalindua arabica</name>
    <dbReference type="NCBI Taxonomy" id="1127984"/>
    <lineage>
        <taxon>Bacteria</taxon>
        <taxon>Pseudomonadati</taxon>
        <taxon>Planctomycetota</taxon>
        <taxon>Candidatus Brocadiia</taxon>
        <taxon>Candidatus Brocadiales</taxon>
        <taxon>Candidatus Scalinduaceae</taxon>
        <taxon>Candidatus Scalindua</taxon>
    </lineage>
</organism>
<name>A0A942A5J2_9BACT</name>
<evidence type="ECO:0000256" key="2">
    <source>
        <dbReference type="ARBA" id="ARBA00022491"/>
    </source>
</evidence>
<dbReference type="GO" id="GO:0044781">
    <property type="term" value="P:bacterial-type flagellum organization"/>
    <property type="evidence" value="ECO:0007669"/>
    <property type="project" value="UniProtKB-KW"/>
</dbReference>
<dbReference type="Pfam" id="PF02599">
    <property type="entry name" value="CsrA"/>
    <property type="match status" value="1"/>
</dbReference>
<gene>
    <name evidence="5" type="primary">csrA</name>
    <name evidence="6" type="ORF">MAG551_01754</name>
</gene>
<dbReference type="SUPFAM" id="SSF117130">
    <property type="entry name" value="CsrA-like"/>
    <property type="match status" value="1"/>
</dbReference>
<dbReference type="InterPro" id="IPR036107">
    <property type="entry name" value="CsrA_sf"/>
</dbReference>
<dbReference type="PANTHER" id="PTHR34984">
    <property type="entry name" value="CARBON STORAGE REGULATOR"/>
    <property type="match status" value="1"/>
</dbReference>
<dbReference type="NCBIfam" id="TIGR00202">
    <property type="entry name" value="csrA"/>
    <property type="match status" value="1"/>
</dbReference>
<dbReference type="NCBIfam" id="NF002469">
    <property type="entry name" value="PRK01712.1"/>
    <property type="match status" value="1"/>
</dbReference>
<evidence type="ECO:0000256" key="5">
    <source>
        <dbReference type="HAMAP-Rule" id="MF_00167"/>
    </source>
</evidence>
<dbReference type="AlphaFoldDB" id="A0A942A5J2"/>
<keyword evidence="1 5" id="KW-0963">Cytoplasm</keyword>
<keyword evidence="3 5" id="KW-0810">Translation regulation</keyword>
<reference evidence="6" key="1">
    <citation type="journal article" date="2021" name="ISME J.">
        <title>Fine-scale metabolic discontinuity in a stratified prokaryote microbiome of a Red Sea deep halocline.</title>
        <authorList>
            <person name="Michoud G."/>
            <person name="Ngugi D.K."/>
            <person name="Barozzi A."/>
            <person name="Merlino G."/>
            <person name="Calleja M.L."/>
            <person name="Delgado-Huertas A."/>
            <person name="Moran X.A.G."/>
            <person name="Daffonchio D."/>
        </authorList>
    </citation>
    <scope>NUCLEOTIDE SEQUENCE</scope>
    <source>
        <strain evidence="6">SuakinDeep_MAG55_1</strain>
    </source>
</reference>
<dbReference type="GO" id="GO:0006109">
    <property type="term" value="P:regulation of carbohydrate metabolic process"/>
    <property type="evidence" value="ECO:0007669"/>
    <property type="project" value="InterPro"/>
</dbReference>
<evidence type="ECO:0000313" key="7">
    <source>
        <dbReference type="Proteomes" id="UP000722750"/>
    </source>
</evidence>
<dbReference type="GO" id="GO:0005829">
    <property type="term" value="C:cytosol"/>
    <property type="evidence" value="ECO:0007669"/>
    <property type="project" value="TreeGrafter"/>
</dbReference>
<keyword evidence="5" id="KW-1005">Bacterial flagellum biogenesis</keyword>
<evidence type="ECO:0000256" key="4">
    <source>
        <dbReference type="ARBA" id="ARBA00022884"/>
    </source>
</evidence>
<comment type="similarity">
    <text evidence="5">Belongs to the CsrA/RsmA family.</text>
</comment>
<dbReference type="GO" id="GO:0006402">
    <property type="term" value="P:mRNA catabolic process"/>
    <property type="evidence" value="ECO:0007669"/>
    <property type="project" value="InterPro"/>
</dbReference>
<protein>
    <recommendedName>
        <fullName evidence="5">Translational regulator CsrA</fullName>
    </recommendedName>
</protein>
<dbReference type="GO" id="GO:0048027">
    <property type="term" value="F:mRNA 5'-UTR binding"/>
    <property type="evidence" value="ECO:0007669"/>
    <property type="project" value="UniProtKB-UniRule"/>
</dbReference>
<proteinExistence type="inferred from homology"/>
<dbReference type="GO" id="GO:0045947">
    <property type="term" value="P:negative regulation of translational initiation"/>
    <property type="evidence" value="ECO:0007669"/>
    <property type="project" value="UniProtKB-UniRule"/>
</dbReference>